<dbReference type="EMBL" id="PQXM01000004">
    <property type="protein sequence ID" value="TGO80628.1"/>
    <property type="molecule type" value="Genomic_DNA"/>
</dbReference>
<organism evidence="2 3">
    <name type="scientific">Botrytis elliptica</name>
    <dbReference type="NCBI Taxonomy" id="278938"/>
    <lineage>
        <taxon>Eukaryota</taxon>
        <taxon>Fungi</taxon>
        <taxon>Dikarya</taxon>
        <taxon>Ascomycota</taxon>
        <taxon>Pezizomycotina</taxon>
        <taxon>Leotiomycetes</taxon>
        <taxon>Helotiales</taxon>
        <taxon>Sclerotiniaceae</taxon>
        <taxon>Botrytis</taxon>
    </lineage>
</organism>
<feature type="region of interest" description="Disordered" evidence="1">
    <location>
        <begin position="89"/>
        <end position="130"/>
    </location>
</feature>
<protein>
    <submittedName>
        <fullName evidence="2">Uncharacterized protein</fullName>
    </submittedName>
</protein>
<name>A0A4Z1K4P2_9HELO</name>
<evidence type="ECO:0000313" key="2">
    <source>
        <dbReference type="EMBL" id="TGO80628.1"/>
    </source>
</evidence>
<evidence type="ECO:0000256" key="1">
    <source>
        <dbReference type="SAM" id="MobiDB-lite"/>
    </source>
</evidence>
<feature type="compositionally biased region" description="Acidic residues" evidence="1">
    <location>
        <begin position="97"/>
        <end position="124"/>
    </location>
</feature>
<evidence type="ECO:0000313" key="3">
    <source>
        <dbReference type="Proteomes" id="UP000297229"/>
    </source>
</evidence>
<comment type="caution">
    <text evidence="2">The sequence shown here is derived from an EMBL/GenBank/DDBJ whole genome shotgun (WGS) entry which is preliminary data.</text>
</comment>
<dbReference type="Proteomes" id="UP000297229">
    <property type="component" value="Unassembled WGS sequence"/>
</dbReference>
<keyword evidence="3" id="KW-1185">Reference proteome</keyword>
<dbReference type="AlphaFoldDB" id="A0A4Z1K4P2"/>
<dbReference type="STRING" id="278938.A0A4Z1K4P2"/>
<sequence>MLIFESMGLTHTCCKPENFCDPWRRNRYLLRASYQHHEYKLEEALEMFEQCYQAYRGPMEMFPFNLLDFLHGDPSQGSQDNYGMVNWQQKDQSSGIEDAEELTEQEELTGEGGEDAEEVIDNEQNDCRGK</sequence>
<reference evidence="2 3" key="1">
    <citation type="submission" date="2017-12" db="EMBL/GenBank/DDBJ databases">
        <title>Comparative genomics of Botrytis spp.</title>
        <authorList>
            <person name="Valero-Jimenez C.A."/>
            <person name="Tapia P."/>
            <person name="Veloso J."/>
            <person name="Silva-Moreno E."/>
            <person name="Staats M."/>
            <person name="Valdes J.H."/>
            <person name="Van Kan J.A.L."/>
        </authorList>
    </citation>
    <scope>NUCLEOTIDE SEQUENCE [LARGE SCALE GENOMIC DNA]</scope>
    <source>
        <strain evidence="2 3">Be9601</strain>
    </source>
</reference>
<gene>
    <name evidence="2" type="ORF">BELL_0004g00550</name>
</gene>
<accession>A0A4Z1K4P2</accession>
<proteinExistence type="predicted"/>